<comment type="caution">
    <text evidence="7">The sequence shown here is derived from an EMBL/GenBank/DDBJ whole genome shotgun (WGS) entry which is preliminary data.</text>
</comment>
<sequence length="293" mass="29021">GAEQLAQGATAAQGGAAQLSTGTGELRGGTAELADGTEELADGATGLADGTGELAEGLLMGAGAVPDLDGERVGPALAQPVVSESDRMNRSPGGATDPAPIVVALALWVGALATYLVARALPPHLLAGASSAGRVVRAGLVPGVVLGLAQAFLLAVALPLFGVRVVSPVAAVALTVLAAVVFAAIHQALVALWGRTGWVVSLLVLAVQAASLGGLVPVDTAPVVFQWFNGVLPVPMVVDGLTHLVLGGDVGSRAAVVAGLAAWGVLAVALSVWAARRRQQVTVTGLRRELAPA</sequence>
<feature type="region of interest" description="Disordered" evidence="5">
    <location>
        <begin position="1"/>
        <end position="47"/>
    </location>
</feature>
<keyword evidence="3 6" id="KW-1133">Transmembrane helix</keyword>
<evidence type="ECO:0000256" key="6">
    <source>
        <dbReference type="SAM" id="Phobius"/>
    </source>
</evidence>
<evidence type="ECO:0000256" key="3">
    <source>
        <dbReference type="ARBA" id="ARBA00022989"/>
    </source>
</evidence>
<evidence type="ECO:0000256" key="5">
    <source>
        <dbReference type="SAM" id="MobiDB-lite"/>
    </source>
</evidence>
<name>A0A0A0BNE4_9CELL</name>
<dbReference type="GO" id="GO:0016020">
    <property type="term" value="C:membrane"/>
    <property type="evidence" value="ECO:0007669"/>
    <property type="project" value="UniProtKB-SubCell"/>
</dbReference>
<gene>
    <name evidence="7" type="ORF">N869_09920</name>
</gene>
<dbReference type="RefSeq" id="WP_035062852.1">
    <property type="nucleotide sequence ID" value="NZ_AXCZ01000286.1"/>
</dbReference>
<dbReference type="NCBIfam" id="TIGR03057">
    <property type="entry name" value="xxxLxxG_by_4"/>
    <property type="match status" value="1"/>
</dbReference>
<evidence type="ECO:0008006" key="9">
    <source>
        <dbReference type="Google" id="ProtNLM"/>
    </source>
</evidence>
<evidence type="ECO:0000256" key="2">
    <source>
        <dbReference type="ARBA" id="ARBA00022692"/>
    </source>
</evidence>
<reference evidence="7 8" key="1">
    <citation type="submission" date="2013-08" db="EMBL/GenBank/DDBJ databases">
        <title>Genome sequencing of Cellulomonas bogoriensis 69B4.</title>
        <authorList>
            <person name="Chen F."/>
            <person name="Li Y."/>
            <person name="Wang G."/>
        </authorList>
    </citation>
    <scope>NUCLEOTIDE SEQUENCE [LARGE SCALE GENOMIC DNA]</scope>
    <source>
        <strain evidence="7 8">69B4</strain>
    </source>
</reference>
<feature type="compositionally biased region" description="Low complexity" evidence="5">
    <location>
        <begin position="1"/>
        <end position="24"/>
    </location>
</feature>
<dbReference type="NCBIfam" id="TIGR03062">
    <property type="entry name" value="pip_yhgE_Cterm"/>
    <property type="match status" value="1"/>
</dbReference>
<evidence type="ECO:0000313" key="8">
    <source>
        <dbReference type="Proteomes" id="UP000054314"/>
    </source>
</evidence>
<keyword evidence="8" id="KW-1185">Reference proteome</keyword>
<comment type="subcellular location">
    <subcellularLocation>
        <location evidence="1">Membrane</location>
        <topology evidence="1">Multi-pass membrane protein</topology>
    </subcellularLocation>
</comment>
<evidence type="ECO:0000313" key="7">
    <source>
        <dbReference type="EMBL" id="KGM08589.1"/>
    </source>
</evidence>
<dbReference type="Proteomes" id="UP000054314">
    <property type="component" value="Unassembled WGS sequence"/>
</dbReference>
<feature type="transmembrane region" description="Helical" evidence="6">
    <location>
        <begin position="139"/>
        <end position="159"/>
    </location>
</feature>
<dbReference type="PANTHER" id="PTHR43077">
    <property type="entry name" value="TRANSPORT PERMEASE YVFS-RELATED"/>
    <property type="match status" value="1"/>
</dbReference>
<evidence type="ECO:0000256" key="1">
    <source>
        <dbReference type="ARBA" id="ARBA00004141"/>
    </source>
</evidence>
<feature type="transmembrane region" description="Helical" evidence="6">
    <location>
        <begin position="165"/>
        <end position="185"/>
    </location>
</feature>
<dbReference type="AlphaFoldDB" id="A0A0A0BNE4"/>
<proteinExistence type="predicted"/>
<feature type="transmembrane region" description="Helical" evidence="6">
    <location>
        <begin position="197"/>
        <end position="218"/>
    </location>
</feature>
<keyword evidence="2 6" id="KW-0812">Transmembrane</keyword>
<feature type="non-terminal residue" evidence="7">
    <location>
        <position position="1"/>
    </location>
</feature>
<dbReference type="EMBL" id="AXCZ01000286">
    <property type="protein sequence ID" value="KGM08589.1"/>
    <property type="molecule type" value="Genomic_DNA"/>
</dbReference>
<organism evidence="7 8">
    <name type="scientific">Cellulomonas bogoriensis 69B4 = DSM 16987</name>
    <dbReference type="NCBI Taxonomy" id="1386082"/>
    <lineage>
        <taxon>Bacteria</taxon>
        <taxon>Bacillati</taxon>
        <taxon>Actinomycetota</taxon>
        <taxon>Actinomycetes</taxon>
        <taxon>Micrococcales</taxon>
        <taxon>Cellulomonadaceae</taxon>
        <taxon>Cellulomonas</taxon>
    </lineage>
</organism>
<dbReference type="PANTHER" id="PTHR43077:SF10">
    <property type="entry name" value="TRANSPORT PERMEASE PROTEIN"/>
    <property type="match status" value="1"/>
</dbReference>
<keyword evidence="4 6" id="KW-0472">Membrane</keyword>
<feature type="transmembrane region" description="Helical" evidence="6">
    <location>
        <begin position="254"/>
        <end position="275"/>
    </location>
</feature>
<evidence type="ECO:0000256" key="4">
    <source>
        <dbReference type="ARBA" id="ARBA00023136"/>
    </source>
</evidence>
<dbReference type="InterPro" id="IPR023908">
    <property type="entry name" value="xxxLxxG_rpt"/>
</dbReference>
<feature type="transmembrane region" description="Helical" evidence="6">
    <location>
        <begin position="98"/>
        <end position="118"/>
    </location>
</feature>
<dbReference type="InterPro" id="IPR051328">
    <property type="entry name" value="T7SS_ABC-Transporter"/>
</dbReference>
<protein>
    <recommendedName>
        <fullName evidence="9">YhgE/Pip domain-containing protein</fullName>
    </recommendedName>
</protein>
<dbReference type="InterPro" id="IPR017501">
    <property type="entry name" value="Phage_infect_YhgE_C"/>
</dbReference>
<accession>A0A0A0BNE4</accession>